<dbReference type="eggNOG" id="COG2852">
    <property type="taxonomic scope" value="Bacteria"/>
</dbReference>
<keyword evidence="2" id="KW-1185">Reference proteome</keyword>
<evidence type="ECO:0000313" key="1">
    <source>
        <dbReference type="EMBL" id="ABU58401.1"/>
    </source>
</evidence>
<evidence type="ECO:0000313" key="2">
    <source>
        <dbReference type="Proteomes" id="UP000000263"/>
    </source>
</evidence>
<gene>
    <name evidence="1" type="ordered locus">Rcas_2318</name>
</gene>
<dbReference type="STRING" id="383372.Rcas_2318"/>
<proteinExistence type="predicted"/>
<sequence>MHPDHLSDLSLDDIPTATPVLVCVVTHPTDFERIRTEGWYRIPVDRTRVSLTVGYLAFYQTAAFGAERWAVRSIAAVRSVDLAYRYELIPDEPRHPRAAMRYYRFALGPLLRLPLAIPSRRLRRVTFIPTTFGQLLTARDIVDLWQPPTAPVWSDVWGAGVNARWKMSVEG</sequence>
<dbReference type="EMBL" id="CP000804">
    <property type="protein sequence ID" value="ABU58401.1"/>
    <property type="molecule type" value="Genomic_DNA"/>
</dbReference>
<accession>A7NLL0</accession>
<dbReference type="HOGENOM" id="CLU_1701101_0_0_0"/>
<name>A7NLL0_ROSCS</name>
<organism evidence="1 2">
    <name type="scientific">Roseiflexus castenholzii (strain DSM 13941 / HLO8)</name>
    <dbReference type="NCBI Taxonomy" id="383372"/>
    <lineage>
        <taxon>Bacteria</taxon>
        <taxon>Bacillati</taxon>
        <taxon>Chloroflexota</taxon>
        <taxon>Chloroflexia</taxon>
        <taxon>Chloroflexales</taxon>
        <taxon>Roseiflexineae</taxon>
        <taxon>Roseiflexaceae</taxon>
        <taxon>Roseiflexus</taxon>
    </lineage>
</organism>
<dbReference type="KEGG" id="rca:Rcas_2318"/>
<dbReference type="RefSeq" id="WP_012120825.1">
    <property type="nucleotide sequence ID" value="NC_009767.1"/>
</dbReference>
<dbReference type="AlphaFoldDB" id="A7NLL0"/>
<reference evidence="1 2" key="1">
    <citation type="submission" date="2007-08" db="EMBL/GenBank/DDBJ databases">
        <title>Complete sequence of Roseiflexus castenholzii DSM 13941.</title>
        <authorList>
            <consortium name="US DOE Joint Genome Institute"/>
            <person name="Copeland A."/>
            <person name="Lucas S."/>
            <person name="Lapidus A."/>
            <person name="Barry K."/>
            <person name="Glavina del Rio T."/>
            <person name="Dalin E."/>
            <person name="Tice H."/>
            <person name="Pitluck S."/>
            <person name="Thompson L.S."/>
            <person name="Brettin T."/>
            <person name="Bruce D."/>
            <person name="Detter J.C."/>
            <person name="Han C."/>
            <person name="Tapia R."/>
            <person name="Schmutz J."/>
            <person name="Larimer F."/>
            <person name="Land M."/>
            <person name="Hauser L."/>
            <person name="Kyrpides N."/>
            <person name="Mikhailova N."/>
            <person name="Bryant D.A."/>
            <person name="Hanada S."/>
            <person name="Tsukatani Y."/>
            <person name="Richardson P."/>
        </authorList>
    </citation>
    <scope>NUCLEOTIDE SEQUENCE [LARGE SCALE GENOMIC DNA]</scope>
    <source>
        <strain evidence="2">DSM 13941 / HLO8</strain>
    </source>
</reference>
<dbReference type="OrthoDB" id="164264at2"/>
<protein>
    <submittedName>
        <fullName evidence="1">Uncharacterized protein</fullName>
    </submittedName>
</protein>
<dbReference type="Proteomes" id="UP000000263">
    <property type="component" value="Chromosome"/>
</dbReference>